<dbReference type="KEGG" id="mpt:Mpe_A1939"/>
<evidence type="ECO:0000313" key="2">
    <source>
        <dbReference type="EMBL" id="ABM94897.1"/>
    </source>
</evidence>
<feature type="transmembrane region" description="Helical" evidence="1">
    <location>
        <begin position="51"/>
        <end position="72"/>
    </location>
</feature>
<sequence length="161" mass="17431">MIPCCGYRCGPAPSEHKSIRRCGSVGAASRRSNRMQQGGGEMTKAVDRGAMLNHVYGLAGLIPALIGLVFLVKNDASWYEYALLGSGWFAAIIYGLMLVKAFHVARADGELIGRLTVELEGLKREMSSRNATLDYLASLQMGRVATPRAMTVQPHEDGEAM</sequence>
<dbReference type="EMBL" id="CP000555">
    <property type="protein sequence ID" value="ABM94897.1"/>
    <property type="molecule type" value="Genomic_DNA"/>
</dbReference>
<accession>A2SH58</accession>
<proteinExistence type="predicted"/>
<dbReference type="AlphaFoldDB" id="A2SH58"/>
<reference evidence="2 3" key="1">
    <citation type="journal article" date="2007" name="J. Bacteriol.">
        <title>Whole-genome analysis of the methyl tert-butyl ether-degrading beta-proteobacterium Methylibium petroleiphilum PM1.</title>
        <authorList>
            <person name="Kane S.R."/>
            <person name="Chakicherla A.Y."/>
            <person name="Chain P.S.G."/>
            <person name="Schmidt R."/>
            <person name="Shin M.W."/>
            <person name="Legler T.C."/>
            <person name="Scow K.M."/>
            <person name="Larimer F.W."/>
            <person name="Lucas S.M."/>
            <person name="Richardson P.M."/>
            <person name="Hristova K.R."/>
        </authorList>
    </citation>
    <scope>NUCLEOTIDE SEQUENCE [LARGE SCALE GENOMIC DNA]</scope>
    <source>
        <strain evidence="3">ATCC BAA-1232 / LMG 22953 / PM1</strain>
    </source>
</reference>
<keyword evidence="1" id="KW-1133">Transmembrane helix</keyword>
<dbReference type="Proteomes" id="UP000000366">
    <property type="component" value="Chromosome"/>
</dbReference>
<keyword evidence="1" id="KW-0472">Membrane</keyword>
<feature type="transmembrane region" description="Helical" evidence="1">
    <location>
        <begin position="78"/>
        <end position="99"/>
    </location>
</feature>
<dbReference type="HOGENOM" id="CLU_1641760_0_0_4"/>
<dbReference type="STRING" id="420662.Mpe_A1939"/>
<evidence type="ECO:0000256" key="1">
    <source>
        <dbReference type="SAM" id="Phobius"/>
    </source>
</evidence>
<name>A2SH58_METPP</name>
<keyword evidence="3" id="KW-1185">Reference proteome</keyword>
<protein>
    <submittedName>
        <fullName evidence="2">Uncharacterized protein</fullName>
    </submittedName>
</protein>
<organism evidence="2 3">
    <name type="scientific">Methylibium petroleiphilum (strain ATCC BAA-1232 / LMG 22953 / PM1)</name>
    <dbReference type="NCBI Taxonomy" id="420662"/>
    <lineage>
        <taxon>Bacteria</taxon>
        <taxon>Pseudomonadati</taxon>
        <taxon>Pseudomonadota</taxon>
        <taxon>Betaproteobacteria</taxon>
        <taxon>Burkholderiales</taxon>
        <taxon>Sphaerotilaceae</taxon>
        <taxon>Methylibium</taxon>
    </lineage>
</organism>
<evidence type="ECO:0000313" key="3">
    <source>
        <dbReference type="Proteomes" id="UP000000366"/>
    </source>
</evidence>
<keyword evidence="1" id="KW-0812">Transmembrane</keyword>
<gene>
    <name evidence="2" type="ordered locus">Mpe_A1939</name>
</gene>